<dbReference type="PANTHER" id="PTHR33047">
    <property type="entry name" value="PROTEIN TAR1"/>
    <property type="match status" value="1"/>
</dbReference>
<evidence type="ECO:0000313" key="2">
    <source>
        <dbReference type="Proteomes" id="UP000070444"/>
    </source>
</evidence>
<dbReference type="AlphaFoldDB" id="A0A137NQX7"/>
<sequence length="55" mass="5979">NPQRQSFSQSCGFILPTSIIYIILSTRGCSPWRPAAVMGTAACKNIIPLHFQGLS</sequence>
<proteinExistence type="predicted"/>
<gene>
    <name evidence="1" type="ORF">CONCODRAFT_147749</name>
</gene>
<feature type="non-terminal residue" evidence="1">
    <location>
        <position position="1"/>
    </location>
</feature>
<accession>A0A137NQX7</accession>
<dbReference type="EMBL" id="KQ964971">
    <property type="protein sequence ID" value="KXN65135.1"/>
    <property type="molecule type" value="Genomic_DNA"/>
</dbReference>
<dbReference type="OrthoDB" id="2387577at2759"/>
<protein>
    <submittedName>
        <fullName evidence="1">Uncharacterized protein</fullName>
    </submittedName>
</protein>
<reference evidence="1 2" key="1">
    <citation type="journal article" date="2015" name="Genome Biol. Evol.">
        <title>Phylogenomic analyses indicate that early fungi evolved digesting cell walls of algal ancestors of land plants.</title>
        <authorList>
            <person name="Chang Y."/>
            <person name="Wang S."/>
            <person name="Sekimoto S."/>
            <person name="Aerts A.L."/>
            <person name="Choi C."/>
            <person name="Clum A."/>
            <person name="LaButti K.M."/>
            <person name="Lindquist E.A."/>
            <person name="Yee Ngan C."/>
            <person name="Ohm R.A."/>
            <person name="Salamov A.A."/>
            <person name="Grigoriev I.V."/>
            <person name="Spatafora J.W."/>
            <person name="Berbee M.L."/>
        </authorList>
    </citation>
    <scope>NUCLEOTIDE SEQUENCE [LARGE SCALE GENOMIC DNA]</scope>
    <source>
        <strain evidence="1 2">NRRL 28638</strain>
    </source>
</reference>
<name>A0A137NQX7_CONC2</name>
<organism evidence="1 2">
    <name type="scientific">Conidiobolus coronatus (strain ATCC 28846 / CBS 209.66 / NRRL 28638)</name>
    <name type="common">Delacroixia coronata</name>
    <dbReference type="NCBI Taxonomy" id="796925"/>
    <lineage>
        <taxon>Eukaryota</taxon>
        <taxon>Fungi</taxon>
        <taxon>Fungi incertae sedis</taxon>
        <taxon>Zoopagomycota</taxon>
        <taxon>Entomophthoromycotina</taxon>
        <taxon>Entomophthoromycetes</taxon>
        <taxon>Entomophthorales</taxon>
        <taxon>Ancylistaceae</taxon>
        <taxon>Conidiobolus</taxon>
    </lineage>
</organism>
<dbReference type="InterPro" id="IPR052997">
    <property type="entry name" value="RRT15-like"/>
</dbReference>
<evidence type="ECO:0000313" key="1">
    <source>
        <dbReference type="EMBL" id="KXN65135.1"/>
    </source>
</evidence>
<dbReference type="PANTHER" id="PTHR33047:SF8">
    <property type="entry name" value="REGULATOR OF RDNA TRANSCRIPTION PROTEIN 15"/>
    <property type="match status" value="1"/>
</dbReference>
<dbReference type="Proteomes" id="UP000070444">
    <property type="component" value="Unassembled WGS sequence"/>
</dbReference>
<keyword evidence="2" id="KW-1185">Reference proteome</keyword>